<comment type="caution">
    <text evidence="3">The sequence shown here is derived from an EMBL/GenBank/DDBJ whole genome shotgun (WGS) entry which is preliminary data.</text>
</comment>
<dbReference type="InterPro" id="IPR020845">
    <property type="entry name" value="AMP-binding_CS"/>
</dbReference>
<dbReference type="EMBL" id="JAWIIV010000014">
    <property type="protein sequence ID" value="MEC4720876.1"/>
    <property type="molecule type" value="Genomic_DNA"/>
</dbReference>
<name>A0ABU6JBQ4_9BURK</name>
<feature type="domain" description="AMP-binding enzyme C-terminal" evidence="2">
    <location>
        <begin position="449"/>
        <end position="525"/>
    </location>
</feature>
<evidence type="ECO:0000313" key="4">
    <source>
        <dbReference type="Proteomes" id="UP001352263"/>
    </source>
</evidence>
<gene>
    <name evidence="3" type="ORF">RY831_17050</name>
</gene>
<dbReference type="InterPro" id="IPR045851">
    <property type="entry name" value="AMP-bd_C_sf"/>
</dbReference>
<keyword evidence="4" id="KW-1185">Reference proteome</keyword>
<dbReference type="Gene3D" id="3.30.300.30">
    <property type="match status" value="1"/>
</dbReference>
<feature type="domain" description="AMP-dependent synthetase/ligase" evidence="1">
    <location>
        <begin position="18"/>
        <end position="399"/>
    </location>
</feature>
<evidence type="ECO:0000313" key="3">
    <source>
        <dbReference type="EMBL" id="MEC4720876.1"/>
    </source>
</evidence>
<dbReference type="PROSITE" id="PS00455">
    <property type="entry name" value="AMP_BINDING"/>
    <property type="match status" value="1"/>
</dbReference>
<dbReference type="InterPro" id="IPR025110">
    <property type="entry name" value="AMP-bd_C"/>
</dbReference>
<dbReference type="InterPro" id="IPR000873">
    <property type="entry name" value="AMP-dep_synth/lig_dom"/>
</dbReference>
<evidence type="ECO:0000259" key="1">
    <source>
        <dbReference type="Pfam" id="PF00501"/>
    </source>
</evidence>
<dbReference type="Proteomes" id="UP001352263">
    <property type="component" value="Unassembled WGS sequence"/>
</dbReference>
<dbReference type="Pfam" id="PF13193">
    <property type="entry name" value="AMP-binding_C"/>
    <property type="match status" value="1"/>
</dbReference>
<dbReference type="Gene3D" id="3.40.50.12780">
    <property type="entry name" value="N-terminal domain of ligase-like"/>
    <property type="match status" value="1"/>
</dbReference>
<dbReference type="RefSeq" id="WP_326507590.1">
    <property type="nucleotide sequence ID" value="NZ_JAWIIV010000014.1"/>
</dbReference>
<dbReference type="Pfam" id="PF00501">
    <property type="entry name" value="AMP-binding"/>
    <property type="match status" value="1"/>
</dbReference>
<reference evidence="3 4" key="1">
    <citation type="submission" date="2023-10" db="EMBL/GenBank/DDBJ databases">
        <title>Noviherbaspirillum sp. CPCC 100848 genome assembly.</title>
        <authorList>
            <person name="Li X.Y."/>
            <person name="Fang X.M."/>
        </authorList>
    </citation>
    <scope>NUCLEOTIDE SEQUENCE [LARGE SCALE GENOMIC DNA]</scope>
    <source>
        <strain evidence="3 4">CPCC 100848</strain>
    </source>
</reference>
<dbReference type="SUPFAM" id="SSF56801">
    <property type="entry name" value="Acetyl-CoA synthetase-like"/>
    <property type="match status" value="1"/>
</dbReference>
<protein>
    <submittedName>
        <fullName evidence="3">AMP-binding protein</fullName>
    </submittedName>
</protein>
<sequence length="533" mass="58831">MDKIPYFQEEKPLHEYLRQHARAQPGKPAYVWYGASLTYRQVDDMSDRFAARLAGLGVKKGDRVVLFLNNCPQYVIAHFGIQKLGAIVSPCSPLFKKHELAYQVADVGAEVIVAADTLYPVVQEVMDKTPLKHVFLTSYGDLLPQEATIDVPPELRSPKNRVADTMDLLEALEGMSAPPQPELSMDDVVLMTYTSGTTGMPKGAMLTYRNALFKTASATFAAGVDDTTVTLAIAPLYHIAGMLMGLNVTIYSGATAILMHRFDPRSVLQAIDRYKVSHWYSIAPMNVAAMQVPDAKSFDLHSLKVNPCTSFGITLTQPLAEQWRDFTGGCQTFEAAYGLSETHTCDTYTPRDAVKWGTQGRPMPGVECRIVDQDSRAVLPVGQMGEITLRSPGNFKGYWNKPEATAATLRDGWVHTGDMGKLDEDGYLTFSGRFKEMIKVSGYSVFPEEVETILIKHPAVRQAAVIGIPDPAKGEVIKAFIVLKPEAADTSVEDIIQWSREQMSPYKVPKSVEFRAEIPATGTGKVLRRLLKD</sequence>
<proteinExistence type="predicted"/>
<evidence type="ECO:0000259" key="2">
    <source>
        <dbReference type="Pfam" id="PF13193"/>
    </source>
</evidence>
<dbReference type="InterPro" id="IPR050237">
    <property type="entry name" value="ATP-dep_AMP-bd_enzyme"/>
</dbReference>
<accession>A0ABU6JBQ4</accession>
<dbReference type="InterPro" id="IPR042099">
    <property type="entry name" value="ANL_N_sf"/>
</dbReference>
<dbReference type="PANTHER" id="PTHR43767">
    <property type="entry name" value="LONG-CHAIN-FATTY-ACID--COA LIGASE"/>
    <property type="match status" value="1"/>
</dbReference>
<dbReference type="PANTHER" id="PTHR43767:SF10">
    <property type="entry name" value="SURFACTIN SYNTHASE SUBUNIT 1"/>
    <property type="match status" value="1"/>
</dbReference>
<organism evidence="3 4">
    <name type="scientific">Noviherbaspirillum album</name>
    <dbReference type="NCBI Taxonomy" id="3080276"/>
    <lineage>
        <taxon>Bacteria</taxon>
        <taxon>Pseudomonadati</taxon>
        <taxon>Pseudomonadota</taxon>
        <taxon>Betaproteobacteria</taxon>
        <taxon>Burkholderiales</taxon>
        <taxon>Oxalobacteraceae</taxon>
        <taxon>Noviherbaspirillum</taxon>
    </lineage>
</organism>